<dbReference type="EMBL" id="CAEZSR010000198">
    <property type="protein sequence ID" value="CAB4587037.1"/>
    <property type="molecule type" value="Genomic_DNA"/>
</dbReference>
<evidence type="ECO:0000256" key="1">
    <source>
        <dbReference type="ARBA" id="ARBA00023015"/>
    </source>
</evidence>
<keyword evidence="1" id="KW-0805">Transcription regulation</keyword>
<gene>
    <name evidence="5" type="ORF">UFOPK1493_03499</name>
</gene>
<dbReference type="InterPro" id="IPR036388">
    <property type="entry name" value="WH-like_DNA-bd_sf"/>
</dbReference>
<evidence type="ECO:0000256" key="3">
    <source>
        <dbReference type="ARBA" id="ARBA00023163"/>
    </source>
</evidence>
<dbReference type="CDD" id="cd06170">
    <property type="entry name" value="LuxR_C_like"/>
    <property type="match status" value="1"/>
</dbReference>
<evidence type="ECO:0000256" key="2">
    <source>
        <dbReference type="ARBA" id="ARBA00023125"/>
    </source>
</evidence>
<dbReference type="GO" id="GO:0003677">
    <property type="term" value="F:DNA binding"/>
    <property type="evidence" value="ECO:0007669"/>
    <property type="project" value="UniProtKB-KW"/>
</dbReference>
<accession>A0A6J6FFB0</accession>
<evidence type="ECO:0000259" key="4">
    <source>
        <dbReference type="PROSITE" id="PS50043"/>
    </source>
</evidence>
<sequence>MSAVAARYVGMRVVRGSGAPGSPLDVLSDRELEVLAEVARARSNAAIAEVLFISERSVEKHVAAILWKLGIVDDGSTNRRVSAALLYLTHAAERHAAALHTAALHTAELPTAV</sequence>
<keyword evidence="2" id="KW-0238">DNA-binding</keyword>
<reference evidence="5" key="1">
    <citation type="submission" date="2020-05" db="EMBL/GenBank/DDBJ databases">
        <authorList>
            <person name="Chiriac C."/>
            <person name="Salcher M."/>
            <person name="Ghai R."/>
            <person name="Kavagutti S V."/>
        </authorList>
    </citation>
    <scope>NUCLEOTIDE SEQUENCE</scope>
</reference>
<dbReference type="PANTHER" id="PTHR44688:SF16">
    <property type="entry name" value="DNA-BINDING TRANSCRIPTIONAL ACTIVATOR DEVR_DOSR"/>
    <property type="match status" value="1"/>
</dbReference>
<dbReference type="InterPro" id="IPR000792">
    <property type="entry name" value="Tscrpt_reg_LuxR_C"/>
</dbReference>
<dbReference type="SUPFAM" id="SSF46894">
    <property type="entry name" value="C-terminal effector domain of the bipartite response regulators"/>
    <property type="match status" value="1"/>
</dbReference>
<dbReference type="InterPro" id="IPR016032">
    <property type="entry name" value="Sig_transdc_resp-reg_C-effctor"/>
</dbReference>
<feature type="domain" description="HTH luxR-type" evidence="4">
    <location>
        <begin position="20"/>
        <end position="91"/>
    </location>
</feature>
<dbReference type="GO" id="GO:0006355">
    <property type="term" value="P:regulation of DNA-templated transcription"/>
    <property type="evidence" value="ECO:0007669"/>
    <property type="project" value="InterPro"/>
</dbReference>
<dbReference type="Pfam" id="PF00196">
    <property type="entry name" value="GerE"/>
    <property type="match status" value="1"/>
</dbReference>
<dbReference type="AlphaFoldDB" id="A0A6J6FFB0"/>
<name>A0A6J6FFB0_9ZZZZ</name>
<dbReference type="PANTHER" id="PTHR44688">
    <property type="entry name" value="DNA-BINDING TRANSCRIPTIONAL ACTIVATOR DEVR_DOSR"/>
    <property type="match status" value="1"/>
</dbReference>
<proteinExistence type="predicted"/>
<evidence type="ECO:0000313" key="5">
    <source>
        <dbReference type="EMBL" id="CAB4587037.1"/>
    </source>
</evidence>
<dbReference type="Gene3D" id="1.10.10.10">
    <property type="entry name" value="Winged helix-like DNA-binding domain superfamily/Winged helix DNA-binding domain"/>
    <property type="match status" value="1"/>
</dbReference>
<keyword evidence="3" id="KW-0804">Transcription</keyword>
<organism evidence="5">
    <name type="scientific">freshwater metagenome</name>
    <dbReference type="NCBI Taxonomy" id="449393"/>
    <lineage>
        <taxon>unclassified sequences</taxon>
        <taxon>metagenomes</taxon>
        <taxon>ecological metagenomes</taxon>
    </lineage>
</organism>
<dbReference type="SMART" id="SM00421">
    <property type="entry name" value="HTH_LUXR"/>
    <property type="match status" value="1"/>
</dbReference>
<dbReference type="PRINTS" id="PR00038">
    <property type="entry name" value="HTHLUXR"/>
</dbReference>
<protein>
    <submittedName>
        <fullName evidence="5">Unannotated protein</fullName>
    </submittedName>
</protein>
<dbReference type="PROSITE" id="PS50043">
    <property type="entry name" value="HTH_LUXR_2"/>
    <property type="match status" value="1"/>
</dbReference>